<evidence type="ECO:0000313" key="6">
    <source>
        <dbReference type="EMBL" id="AVD70794.1"/>
    </source>
</evidence>
<dbReference type="PANTHER" id="PTHR24567">
    <property type="entry name" value="CRP FAMILY TRANSCRIPTIONAL REGULATORY PROTEIN"/>
    <property type="match status" value="1"/>
</dbReference>
<keyword evidence="7" id="KW-1185">Reference proteome</keyword>
<gene>
    <name evidence="6" type="ORF">CAY53_04270</name>
</gene>
<dbReference type="GO" id="GO:0003677">
    <property type="term" value="F:DNA binding"/>
    <property type="evidence" value="ECO:0007669"/>
    <property type="project" value="UniProtKB-KW"/>
</dbReference>
<dbReference type="SUPFAM" id="SSF46785">
    <property type="entry name" value="Winged helix' DNA-binding domain"/>
    <property type="match status" value="1"/>
</dbReference>
<dbReference type="KEGG" id="deo:CAY53_04270"/>
<dbReference type="InterPro" id="IPR018490">
    <property type="entry name" value="cNMP-bd_dom_sf"/>
</dbReference>
<dbReference type="OrthoDB" id="892842at2"/>
<dbReference type="EMBL" id="CP021255">
    <property type="protein sequence ID" value="AVD70794.1"/>
    <property type="molecule type" value="Genomic_DNA"/>
</dbReference>
<proteinExistence type="predicted"/>
<feature type="domain" description="Cyclic nucleotide-binding" evidence="4">
    <location>
        <begin position="13"/>
        <end position="133"/>
    </location>
</feature>
<dbReference type="InterPro" id="IPR036390">
    <property type="entry name" value="WH_DNA-bd_sf"/>
</dbReference>
<feature type="domain" description="HTH crp-type" evidence="5">
    <location>
        <begin position="147"/>
        <end position="216"/>
    </location>
</feature>
<evidence type="ECO:0000259" key="5">
    <source>
        <dbReference type="PROSITE" id="PS51063"/>
    </source>
</evidence>
<dbReference type="SMART" id="SM00419">
    <property type="entry name" value="HTH_CRP"/>
    <property type="match status" value="1"/>
</dbReference>
<dbReference type="PROSITE" id="PS50042">
    <property type="entry name" value="CNMP_BINDING_3"/>
    <property type="match status" value="1"/>
</dbReference>
<dbReference type="AlphaFoldDB" id="A0A2L1GMB5"/>
<dbReference type="PROSITE" id="PS51063">
    <property type="entry name" value="HTH_CRP_2"/>
    <property type="match status" value="1"/>
</dbReference>
<keyword evidence="1" id="KW-0805">Transcription regulation</keyword>
<organism evidence="6 7">
    <name type="scientific">Desulfobulbus oralis</name>
    <dbReference type="NCBI Taxonomy" id="1986146"/>
    <lineage>
        <taxon>Bacteria</taxon>
        <taxon>Pseudomonadati</taxon>
        <taxon>Thermodesulfobacteriota</taxon>
        <taxon>Desulfobulbia</taxon>
        <taxon>Desulfobulbales</taxon>
        <taxon>Desulfobulbaceae</taxon>
        <taxon>Desulfobulbus</taxon>
    </lineage>
</organism>
<reference evidence="6 7" key="1">
    <citation type="journal article" date="2018" name="MBio">
        <title>Insights into the evolution of host association through the isolation and characterization of a novel human periodontal pathobiont, Desulfobulbus oralis.</title>
        <authorList>
            <person name="Cross K.L."/>
            <person name="Chirania P."/>
            <person name="Xiong W."/>
            <person name="Beall C.J."/>
            <person name="Elkins J.G."/>
            <person name="Giannone R.J."/>
            <person name="Griffen A.L."/>
            <person name="Guss A.M."/>
            <person name="Hettich R.L."/>
            <person name="Joshi S.S."/>
            <person name="Mokrzan E.M."/>
            <person name="Martin R.K."/>
            <person name="Zhulin I.B."/>
            <person name="Leys E.J."/>
            <person name="Podar M."/>
        </authorList>
    </citation>
    <scope>NUCLEOTIDE SEQUENCE [LARGE SCALE GENOMIC DNA]</scope>
    <source>
        <strain evidence="6 7">ORNL</strain>
    </source>
</reference>
<evidence type="ECO:0000256" key="3">
    <source>
        <dbReference type="ARBA" id="ARBA00023163"/>
    </source>
</evidence>
<dbReference type="GO" id="GO:0005829">
    <property type="term" value="C:cytosol"/>
    <property type="evidence" value="ECO:0007669"/>
    <property type="project" value="TreeGrafter"/>
</dbReference>
<dbReference type="InterPro" id="IPR014710">
    <property type="entry name" value="RmlC-like_jellyroll"/>
</dbReference>
<dbReference type="PANTHER" id="PTHR24567:SF68">
    <property type="entry name" value="DNA-BINDING TRANSCRIPTIONAL DUAL REGULATOR CRP"/>
    <property type="match status" value="1"/>
</dbReference>
<dbReference type="SUPFAM" id="SSF51206">
    <property type="entry name" value="cAMP-binding domain-like"/>
    <property type="match status" value="1"/>
</dbReference>
<keyword evidence="3" id="KW-0804">Transcription</keyword>
<dbReference type="InterPro" id="IPR012318">
    <property type="entry name" value="HTH_CRP"/>
</dbReference>
<dbReference type="RefSeq" id="WP_017865652.1">
    <property type="nucleotide sequence ID" value="NZ_CP021255.1"/>
</dbReference>
<keyword evidence="2" id="KW-0238">DNA-binding</keyword>
<dbReference type="Pfam" id="PF13545">
    <property type="entry name" value="HTH_Crp_2"/>
    <property type="match status" value="1"/>
</dbReference>
<dbReference type="InterPro" id="IPR050397">
    <property type="entry name" value="Env_Response_Regulators"/>
</dbReference>
<dbReference type="InterPro" id="IPR036388">
    <property type="entry name" value="WH-like_DNA-bd_sf"/>
</dbReference>
<dbReference type="Proteomes" id="UP000239867">
    <property type="component" value="Chromosome"/>
</dbReference>
<evidence type="ECO:0000259" key="4">
    <source>
        <dbReference type="PROSITE" id="PS50042"/>
    </source>
</evidence>
<dbReference type="SMART" id="SM00100">
    <property type="entry name" value="cNMP"/>
    <property type="match status" value="1"/>
</dbReference>
<evidence type="ECO:0000256" key="2">
    <source>
        <dbReference type="ARBA" id="ARBA00023125"/>
    </source>
</evidence>
<accession>A0A2L1GMB5</accession>
<dbReference type="CDD" id="cd00038">
    <property type="entry name" value="CAP_ED"/>
    <property type="match status" value="1"/>
</dbReference>
<evidence type="ECO:0000256" key="1">
    <source>
        <dbReference type="ARBA" id="ARBA00023015"/>
    </source>
</evidence>
<sequence length="221" mass="24732">MLDSMRLLSQCMLFSGLSEEQLAELYGITSKRCCRRGAVIFREAEAGIGFYIIASGKVKVFKTSPEGKEQILHIFGPGEPIGEVPVFHGQPYPANAAALSEAELYFFPRQRFVALLEKNSSLALNMLAVLAMRLRRFATQIEHLTLREVPGRLAMYLLYMAREQKNMQQVALDIPKGQLASLLGTSPETLSRIFQKMSEEGLIQVEGKRILLLDPEALAER</sequence>
<dbReference type="PRINTS" id="PR00034">
    <property type="entry name" value="HTHCRP"/>
</dbReference>
<dbReference type="Gene3D" id="1.10.10.10">
    <property type="entry name" value="Winged helix-like DNA-binding domain superfamily/Winged helix DNA-binding domain"/>
    <property type="match status" value="1"/>
</dbReference>
<dbReference type="GO" id="GO:0003700">
    <property type="term" value="F:DNA-binding transcription factor activity"/>
    <property type="evidence" value="ECO:0007669"/>
    <property type="project" value="TreeGrafter"/>
</dbReference>
<name>A0A2L1GMB5_9BACT</name>
<evidence type="ECO:0000313" key="7">
    <source>
        <dbReference type="Proteomes" id="UP000239867"/>
    </source>
</evidence>
<dbReference type="InterPro" id="IPR000595">
    <property type="entry name" value="cNMP-bd_dom"/>
</dbReference>
<dbReference type="Pfam" id="PF00027">
    <property type="entry name" value="cNMP_binding"/>
    <property type="match status" value="1"/>
</dbReference>
<dbReference type="Gene3D" id="2.60.120.10">
    <property type="entry name" value="Jelly Rolls"/>
    <property type="match status" value="1"/>
</dbReference>
<protein>
    <submittedName>
        <fullName evidence="6">Transcriptional regulator</fullName>
    </submittedName>
</protein>